<dbReference type="EMBL" id="CP062796">
    <property type="protein sequence ID" value="QUL98196.1"/>
    <property type="molecule type" value="Genomic_DNA"/>
</dbReference>
<evidence type="ECO:0000259" key="5">
    <source>
        <dbReference type="Pfam" id="PF21113"/>
    </source>
</evidence>
<organism evidence="6">
    <name type="scientific">Candidatus Fermentithermobacillus carboniphilus</name>
    <dbReference type="NCBI Taxonomy" id="3085328"/>
    <lineage>
        <taxon>Bacteria</taxon>
        <taxon>Bacillati</taxon>
        <taxon>Bacillota</taxon>
        <taxon>Candidatus Fermentithermobacillia</taxon>
        <taxon>Candidatus Fermentithermobacillales</taxon>
        <taxon>Candidatus Fermentithermobacillaceae</taxon>
        <taxon>Candidatus Fermentithermobacillus</taxon>
    </lineage>
</organism>
<dbReference type="InterPro" id="IPR011827">
    <property type="entry name" value="LeuD_type2/HacB/DmdB"/>
</dbReference>
<dbReference type="Gene3D" id="3.90.226.30">
    <property type="match status" value="1"/>
</dbReference>
<feature type="domain" description="Aconitase A/isopropylmalate dehydratase small subunit swivel" evidence="3">
    <location>
        <begin position="64"/>
        <end position="114"/>
    </location>
</feature>
<keyword evidence="1 2" id="KW-0456">Lyase</keyword>
<sequence>MAEAKEFQATIKRGIARKFGDDINTDYIIAAKRKTQSTDLDELVKHIMEDIRPGFYNELKPGDFIVGGKNFGCGSSRENAPQLLKHAGISCVVATSFARIFFRNCVSVGLLPVICDTSSIDEGDVLELDAGRGELRDVTKGLSFKITPLPKVMQDILKEGGVLNYILKYGSLGAGEPVPRSPENDGCAELNKDTGNATRVEIPIGTTRVRANVPNLLAVMRPKEVPCHPDPAGAVREALSRPIGTKPLSELARGKKTVAVIVNDITRPYPGGLLVREIARELNAAGIRDEYITLVVACGNHRPNTDEELRIMFGDEVCHRFRIVNHNAADESALKYLGTTDRGIPIYVNKIVADADLKIATGLITPHHAAGFSGGRKSILPGVSGLKTLNIHHSLPIRPYDPAMGWYDGNPFHEEALKAARMVGLDFIVNTIDNDKREVVAVVAGDVDLAHRAGVEICRRIWTVEVPRKADVVITSPGGYPRDCDLHQSQKALSCAEMVCREGGIIILCAEARDGIGKFGNWLKEAKTPQEVIERYKREGYTAEASAKAFMYARAFVKHKVMITGCKVPPEELSQMFMHPKPDLDTAIGDALAEVGMDASFIVIPYASDMIPLVRQPCRN</sequence>
<evidence type="ECO:0000256" key="1">
    <source>
        <dbReference type="ARBA" id="ARBA00023239"/>
    </source>
</evidence>
<dbReference type="GO" id="GO:0050043">
    <property type="term" value="F:lactate racemase activity"/>
    <property type="evidence" value="ECO:0007669"/>
    <property type="project" value="InterPro"/>
</dbReference>
<evidence type="ECO:0000313" key="6">
    <source>
        <dbReference type="EMBL" id="QUL98196.1"/>
    </source>
</evidence>
<dbReference type="SUPFAM" id="SSF52016">
    <property type="entry name" value="LeuD/IlvD-like"/>
    <property type="match status" value="1"/>
</dbReference>
<dbReference type="NCBIfam" id="NF033504">
    <property type="entry name" value="Ni_dep_LarA"/>
    <property type="match status" value="1"/>
</dbReference>
<keyword evidence="2" id="KW-0100">Branched-chain amino acid biosynthesis</keyword>
<keyword evidence="2" id="KW-0028">Amino-acid biosynthesis</keyword>
<dbReference type="InterPro" id="IPR047926">
    <property type="entry name" value="Ni_dep_LarA"/>
</dbReference>
<dbReference type="InterPro" id="IPR048068">
    <property type="entry name" value="LarA-like"/>
</dbReference>
<evidence type="ECO:0000256" key="2">
    <source>
        <dbReference type="HAMAP-Rule" id="MF_01032"/>
    </source>
</evidence>
<dbReference type="Gene3D" id="3.40.50.11440">
    <property type="match status" value="1"/>
</dbReference>
<dbReference type="InterPro" id="IPR015928">
    <property type="entry name" value="Aconitase/3IPM_dehydase_swvl"/>
</dbReference>
<dbReference type="InterPro" id="IPR000573">
    <property type="entry name" value="AconitaseA/IPMdHydase_ssu_swvl"/>
</dbReference>
<dbReference type="NCBIfam" id="TIGR02087">
    <property type="entry name" value="LEUD_arch"/>
    <property type="match status" value="1"/>
</dbReference>
<dbReference type="Pfam" id="PF21113">
    <property type="entry name" value="LarA_C"/>
    <property type="match status" value="1"/>
</dbReference>
<dbReference type="InterPro" id="IPR048520">
    <property type="entry name" value="LarA_C"/>
</dbReference>
<dbReference type="Pfam" id="PF09861">
    <property type="entry name" value="Lar_N"/>
    <property type="match status" value="1"/>
</dbReference>
<dbReference type="PANTHER" id="PTHR33171:SF17">
    <property type="entry name" value="LARA-LIKE N-TERMINAL DOMAIN-CONTAINING PROTEIN"/>
    <property type="match status" value="1"/>
</dbReference>
<gene>
    <name evidence="6" type="primary">larA</name>
    <name evidence="2" type="synonym">leuD</name>
    <name evidence="6" type="ORF">IMF26_09160</name>
</gene>
<proteinExistence type="inferred from homology"/>
<dbReference type="InterPro" id="IPR043166">
    <property type="entry name" value="LarA-like_C"/>
</dbReference>
<dbReference type="Gene3D" id="3.20.19.10">
    <property type="entry name" value="Aconitase, domain 4"/>
    <property type="match status" value="1"/>
</dbReference>
<dbReference type="GO" id="GO:0003861">
    <property type="term" value="F:3-isopropylmalate dehydratase activity"/>
    <property type="evidence" value="ECO:0007669"/>
    <property type="project" value="UniProtKB-UniRule"/>
</dbReference>
<accession>A0AAT9LAV0</accession>
<dbReference type="GO" id="GO:0009098">
    <property type="term" value="P:L-leucine biosynthetic process"/>
    <property type="evidence" value="ECO:0007669"/>
    <property type="project" value="UniProtKB-UniRule"/>
</dbReference>
<comment type="pathway">
    <text evidence="2">Amino-acid biosynthesis; L-leucine biosynthesis; L-leucine from 3-methyl-2-oxobutanoate: step 2/4.</text>
</comment>
<dbReference type="InterPro" id="IPR018657">
    <property type="entry name" value="LarA-like_N"/>
</dbReference>
<dbReference type="Pfam" id="PF00694">
    <property type="entry name" value="Aconitase_C"/>
    <property type="match status" value="1"/>
</dbReference>
<dbReference type="EC" id="4.2.1.33" evidence="2"/>
<dbReference type="CDD" id="cd01577">
    <property type="entry name" value="IPMI_Swivel"/>
    <property type="match status" value="1"/>
</dbReference>
<reference evidence="6" key="1">
    <citation type="submission" date="2020-10" db="EMBL/GenBank/DDBJ databases">
        <authorList>
            <person name="Kadnikov V."/>
            <person name="Beletsky A.V."/>
            <person name="Mardanov A.V."/>
            <person name="Karnachuk O.V."/>
            <person name="Ravin N.V."/>
        </authorList>
    </citation>
    <scope>NUCLEOTIDE SEQUENCE</scope>
    <source>
        <strain evidence="6">Bu02</strain>
    </source>
</reference>
<comment type="similarity">
    <text evidence="2">Belongs to the LeuD family. LeuD type 2 subfamily.</text>
</comment>
<feature type="domain" description="Lactate racemase C-terminal" evidence="5">
    <location>
        <begin position="469"/>
        <end position="605"/>
    </location>
</feature>
<name>A0AAT9LAV0_9FIRM</name>
<feature type="domain" description="LarA-like N-terminal" evidence="4">
    <location>
        <begin position="213"/>
        <end position="397"/>
    </location>
</feature>
<protein>
    <recommendedName>
        <fullName evidence="2">3-isopropylmalate dehydratase small subunit</fullName>
        <ecNumber evidence="2">4.2.1.33</ecNumber>
    </recommendedName>
    <alternativeName>
        <fullName evidence="2">Alpha-IPM isomerase</fullName>
        <shortName evidence="2">IPMI</shortName>
    </alternativeName>
    <alternativeName>
        <fullName evidence="2">Isopropylmalate isomerase</fullName>
    </alternativeName>
</protein>
<comment type="function">
    <text evidence="2">Catalyzes the isomerization between 2-isopropylmalate and 3-isopropylmalate, via the formation of 2-isopropylmaleate.</text>
</comment>
<dbReference type="KEGG" id="fcz:IMF26_09160"/>
<dbReference type="PANTHER" id="PTHR33171">
    <property type="entry name" value="LAR_N DOMAIN-CONTAINING PROTEIN"/>
    <property type="match status" value="1"/>
</dbReference>
<comment type="catalytic activity">
    <reaction evidence="2">
        <text>(2R,3S)-3-isopropylmalate = (2S)-2-isopropylmalate</text>
        <dbReference type="Rhea" id="RHEA:32287"/>
        <dbReference type="ChEBI" id="CHEBI:1178"/>
        <dbReference type="ChEBI" id="CHEBI:35121"/>
        <dbReference type="EC" id="4.2.1.33"/>
    </reaction>
</comment>
<evidence type="ECO:0000259" key="4">
    <source>
        <dbReference type="Pfam" id="PF09861"/>
    </source>
</evidence>
<comment type="subunit">
    <text evidence="2">Heterodimer of LeuC and LeuD.</text>
</comment>
<keyword evidence="2" id="KW-0432">Leucine biosynthesis</keyword>
<dbReference type="AlphaFoldDB" id="A0AAT9LAV0"/>
<dbReference type="InterPro" id="IPR033940">
    <property type="entry name" value="IPMI_Swivel"/>
</dbReference>
<evidence type="ECO:0000259" key="3">
    <source>
        <dbReference type="Pfam" id="PF00694"/>
    </source>
</evidence>
<reference evidence="6" key="2">
    <citation type="journal article" date="2023" name="Biology">
        <title>Prokaryotic Life Associated with Coal-Fire Gas Vents Revealed by Metagenomics.</title>
        <authorList>
            <person name="Kadnikov V.V."/>
            <person name="Mardanov A.V."/>
            <person name="Beletsky A.V."/>
            <person name="Karnachuk O.V."/>
            <person name="Ravin N.V."/>
        </authorList>
    </citation>
    <scope>NUCLEOTIDE SEQUENCE</scope>
    <source>
        <strain evidence="6">Bu02</strain>
    </source>
</reference>
<dbReference type="HAMAP" id="MF_01032">
    <property type="entry name" value="LeuD_type2"/>
    <property type="match status" value="1"/>
</dbReference>